<evidence type="ECO:0000259" key="15">
    <source>
        <dbReference type="SMART" id="SM01274"/>
    </source>
</evidence>
<evidence type="ECO:0000256" key="13">
    <source>
        <dbReference type="RuleBase" id="RU003426"/>
    </source>
</evidence>
<protein>
    <recommendedName>
        <fullName evidence="13">Malic enzyme</fullName>
    </recommendedName>
</protein>
<comment type="cofactor">
    <cofactor evidence="12">
        <name>Mg(2+)</name>
        <dbReference type="ChEBI" id="CHEBI:18420"/>
    </cofactor>
    <cofactor evidence="12">
        <name>Mn(2+)</name>
        <dbReference type="ChEBI" id="CHEBI:29035"/>
    </cofactor>
    <text evidence="12">Divalent metal cations. Prefers magnesium or manganese.</text>
</comment>
<evidence type="ECO:0000256" key="9">
    <source>
        <dbReference type="ARBA" id="ARBA00052599"/>
    </source>
</evidence>
<dbReference type="PRINTS" id="PR00072">
    <property type="entry name" value="MALOXRDTASE"/>
</dbReference>
<comment type="subcellular location">
    <subcellularLocation>
        <location evidence="2">Mitochondrion</location>
    </subcellularLocation>
</comment>
<keyword evidence="4 12" id="KW-0479">Metal-binding</keyword>
<feature type="active site" description="Proton donor" evidence="10">
    <location>
        <position position="141"/>
    </location>
</feature>
<dbReference type="SMART" id="SM01274">
    <property type="entry name" value="malic"/>
    <property type="match status" value="1"/>
</dbReference>
<evidence type="ECO:0000256" key="2">
    <source>
        <dbReference type="ARBA" id="ARBA00004173"/>
    </source>
</evidence>
<dbReference type="SMART" id="SM00919">
    <property type="entry name" value="Malic_M"/>
    <property type="match status" value="1"/>
</dbReference>
<feature type="binding site" evidence="12">
    <location>
        <position position="284"/>
    </location>
    <ligand>
        <name>a divalent metal cation</name>
        <dbReference type="ChEBI" id="CHEBI:60240"/>
    </ligand>
</feature>
<dbReference type="InterPro" id="IPR012301">
    <property type="entry name" value="Malic_N_dom"/>
</dbReference>
<proteinExistence type="inferred from homology"/>
<dbReference type="CDD" id="cd05312">
    <property type="entry name" value="NAD_bind_1_malic_enz"/>
    <property type="match status" value="1"/>
</dbReference>
<evidence type="ECO:0000313" key="17">
    <source>
        <dbReference type="Proteomes" id="UP001140949"/>
    </source>
</evidence>
<dbReference type="InterPro" id="IPR015884">
    <property type="entry name" value="Malic_enzyme_CS"/>
</dbReference>
<dbReference type="PANTHER" id="PTHR23406">
    <property type="entry name" value="MALIC ENZYME-RELATED"/>
    <property type="match status" value="1"/>
</dbReference>
<reference evidence="16" key="1">
    <citation type="journal article" date="2023" name="GigaByte">
        <title>Genome assembly of the bearded iris, Iris pallida Lam.</title>
        <authorList>
            <person name="Bruccoleri R.E."/>
            <person name="Oakeley E.J."/>
            <person name="Faust A.M.E."/>
            <person name="Altorfer M."/>
            <person name="Dessus-Babus S."/>
            <person name="Burckhardt D."/>
            <person name="Oertli M."/>
            <person name="Naumann U."/>
            <person name="Petersen F."/>
            <person name="Wong J."/>
        </authorList>
    </citation>
    <scope>NUCLEOTIDE SEQUENCE</scope>
    <source>
        <strain evidence="16">GSM-AAB239-AS_SAM_17_03QT</strain>
    </source>
</reference>
<evidence type="ECO:0000256" key="12">
    <source>
        <dbReference type="PIRSR" id="PIRSR000106-3"/>
    </source>
</evidence>
<dbReference type="FunFam" id="3.40.50.10380:FF:000005">
    <property type="entry name" value="Malic enzyme"/>
    <property type="match status" value="1"/>
</dbReference>
<feature type="active site" description="Proton acceptor" evidence="10">
    <location>
        <position position="212"/>
    </location>
</feature>
<dbReference type="InterPro" id="IPR046346">
    <property type="entry name" value="Aminoacid_DH-like_N_sf"/>
</dbReference>
<dbReference type="GO" id="GO:0046872">
    <property type="term" value="F:metal ion binding"/>
    <property type="evidence" value="ECO:0007669"/>
    <property type="project" value="UniProtKB-KW"/>
</dbReference>
<evidence type="ECO:0000259" key="14">
    <source>
        <dbReference type="SMART" id="SM00919"/>
    </source>
</evidence>
<dbReference type="InterPro" id="IPR036291">
    <property type="entry name" value="NAD(P)-bd_dom_sf"/>
</dbReference>
<evidence type="ECO:0000256" key="11">
    <source>
        <dbReference type="PIRSR" id="PIRSR000106-2"/>
    </source>
</evidence>
<evidence type="ECO:0000313" key="16">
    <source>
        <dbReference type="EMBL" id="KAJ6835065.1"/>
    </source>
</evidence>
<keyword evidence="8" id="KW-0496">Mitochondrion</keyword>
<feature type="domain" description="Malic enzyme N-terminal" evidence="15">
    <location>
        <begin position="118"/>
        <end position="298"/>
    </location>
</feature>
<evidence type="ECO:0000256" key="10">
    <source>
        <dbReference type="PIRSR" id="PIRSR000106-1"/>
    </source>
</evidence>
<dbReference type="PANTHER" id="PTHR23406:SF32">
    <property type="entry name" value="NADP-DEPENDENT MALIC ENZYME"/>
    <property type="match status" value="1"/>
</dbReference>
<dbReference type="GO" id="GO:0042802">
    <property type="term" value="F:identical protein binding"/>
    <property type="evidence" value="ECO:0007669"/>
    <property type="project" value="UniProtKB-ARBA"/>
</dbReference>
<evidence type="ECO:0000256" key="4">
    <source>
        <dbReference type="ARBA" id="ARBA00022723"/>
    </source>
</evidence>
<accession>A0AAX6H3M2</accession>
<comment type="catalytic activity">
    <reaction evidence="9">
        <text>(S)-malate + NAD(+) = pyruvate + CO2 + NADH</text>
        <dbReference type="Rhea" id="RHEA:12653"/>
        <dbReference type="ChEBI" id="CHEBI:15361"/>
        <dbReference type="ChEBI" id="CHEBI:15589"/>
        <dbReference type="ChEBI" id="CHEBI:16526"/>
        <dbReference type="ChEBI" id="CHEBI:57540"/>
        <dbReference type="ChEBI" id="CHEBI:57945"/>
        <dbReference type="EC" id="1.1.1.39"/>
    </reaction>
</comment>
<keyword evidence="6 13" id="KW-0560">Oxidoreductase</keyword>
<dbReference type="Gene3D" id="3.40.50.720">
    <property type="entry name" value="NAD(P)-binding Rossmann-like Domain"/>
    <property type="match status" value="1"/>
</dbReference>
<sequence>MTLSSSLRRSSLVHRLGSVAAQAGPSRPFTTSEGSRPSIVHKRSLDILHDPWFNKGTAFSMTERDRLDLRGLLPPNVMTTQQQIDRFMVDLKRFELHARDGPSDTNALAKWRILNRLHDRNETMYYKVLIDNIEEYAPIVYTPTVGLVCQNYSGLFRRPRGMYFSAEDRGEMMSMVYNWPAEQVDMIVVTDGSRILGLGDLGVQGIGISIGKLDLYVAAAGINPQRVLPVMVDVGTNNEKLLKDPLYLGLQQHRLDGEDYLSVIDEFMEAVFTRWPHVIVQFEDFQSKWAFKLLQRYRNTYRMFNDDVQGTAGVAIAGLLGAVRAQGRPIIDFPKQKIVVAGAGSAGLGVVNATRKTMARMLGNNESAFASARSQFWLVDAKGLITEERPDIDPDALPFARKLRDVAHQGLREGASLVEVVSKVKPDVLLGLSAVGGLFSKEVLEALKHSSSTRPAVFAMSNPTKNAECTPEEAFSILGENAIFASGSPFSDVNLGDGKIGHCNQGNNMYLFPGIGLGTLLSGARVVSDGMLQAAAECLAAYMKEEEVLKGIVYPSISSIRDITKEVATAVIREAVAEDLAEGYRDMDAQELQRLDKEETLEYVKNNMWSPVYPTLVYRKD</sequence>
<comment type="similarity">
    <text evidence="3 13">Belongs to the malic enzymes family.</text>
</comment>
<dbReference type="FunFam" id="3.40.50.720:FF:000237">
    <property type="entry name" value="Malic enzyme"/>
    <property type="match status" value="1"/>
</dbReference>
<dbReference type="Gene3D" id="3.40.50.10380">
    <property type="entry name" value="Malic enzyme, N-terminal domain"/>
    <property type="match status" value="1"/>
</dbReference>
<evidence type="ECO:0000256" key="8">
    <source>
        <dbReference type="ARBA" id="ARBA00023128"/>
    </source>
</evidence>
<evidence type="ECO:0000256" key="5">
    <source>
        <dbReference type="ARBA" id="ARBA00022946"/>
    </source>
</evidence>
<evidence type="ECO:0000256" key="6">
    <source>
        <dbReference type="ARBA" id="ARBA00023002"/>
    </source>
</evidence>
<dbReference type="Pfam" id="PF03949">
    <property type="entry name" value="Malic_M"/>
    <property type="match status" value="1"/>
</dbReference>
<keyword evidence="17" id="KW-1185">Reference proteome</keyword>
<evidence type="ECO:0000256" key="7">
    <source>
        <dbReference type="ARBA" id="ARBA00023027"/>
    </source>
</evidence>
<feature type="binding site" evidence="11">
    <location>
        <position position="194"/>
    </location>
    <ligand>
        <name>(S)-malate</name>
        <dbReference type="ChEBI" id="CHEBI:15589"/>
    </ligand>
</feature>
<dbReference type="Pfam" id="PF00390">
    <property type="entry name" value="malic"/>
    <property type="match status" value="1"/>
</dbReference>
<gene>
    <name evidence="16" type="ORF">M6B38_123840</name>
</gene>
<dbReference type="GO" id="GO:0006108">
    <property type="term" value="P:malate metabolic process"/>
    <property type="evidence" value="ECO:0007669"/>
    <property type="project" value="TreeGrafter"/>
</dbReference>
<dbReference type="PIRSF" id="PIRSF000106">
    <property type="entry name" value="ME"/>
    <property type="match status" value="1"/>
</dbReference>
<dbReference type="GO" id="GO:0051287">
    <property type="term" value="F:NAD binding"/>
    <property type="evidence" value="ECO:0007669"/>
    <property type="project" value="InterPro"/>
</dbReference>
<feature type="binding site" evidence="11">
    <location>
        <position position="462"/>
    </location>
    <ligand>
        <name>(S)-malate</name>
        <dbReference type="ChEBI" id="CHEBI:15589"/>
    </ligand>
</feature>
<dbReference type="SUPFAM" id="SSF53223">
    <property type="entry name" value="Aminoacid dehydrogenase-like, N-terminal domain"/>
    <property type="match status" value="1"/>
</dbReference>
<keyword evidence="7" id="KW-0520">NAD</keyword>
<dbReference type="NCBIfam" id="NF010052">
    <property type="entry name" value="PRK13529.1"/>
    <property type="match status" value="1"/>
</dbReference>
<evidence type="ECO:0000256" key="3">
    <source>
        <dbReference type="ARBA" id="ARBA00008785"/>
    </source>
</evidence>
<comment type="caution">
    <text evidence="16">The sequence shown here is derived from an EMBL/GenBank/DDBJ whole genome shotgun (WGS) entry which is preliminary data.</text>
</comment>
<dbReference type="GO" id="GO:0004471">
    <property type="term" value="F:malate dehydrogenase (decarboxylating) (NAD+) activity"/>
    <property type="evidence" value="ECO:0007669"/>
    <property type="project" value="UniProtKB-EC"/>
</dbReference>
<dbReference type="AlphaFoldDB" id="A0AAX6H3M2"/>
<feature type="binding site" evidence="11">
    <location>
        <position position="507"/>
    </location>
    <ligand>
        <name>(S)-malate</name>
        <dbReference type="ChEBI" id="CHEBI:15589"/>
    </ligand>
</feature>
<reference evidence="16" key="2">
    <citation type="submission" date="2023-04" db="EMBL/GenBank/DDBJ databases">
        <authorList>
            <person name="Bruccoleri R.E."/>
            <person name="Oakeley E.J."/>
            <person name="Faust A.-M."/>
            <person name="Dessus-Babus S."/>
            <person name="Altorfer M."/>
            <person name="Burckhardt D."/>
            <person name="Oertli M."/>
            <person name="Naumann U."/>
            <person name="Petersen F."/>
            <person name="Wong J."/>
        </authorList>
    </citation>
    <scope>NUCLEOTIDE SEQUENCE</scope>
    <source>
        <strain evidence="16">GSM-AAB239-AS_SAM_17_03QT</strain>
        <tissue evidence="16">Leaf</tissue>
    </source>
</reference>
<dbReference type="EMBL" id="JANAVB010013597">
    <property type="protein sequence ID" value="KAJ6835065.1"/>
    <property type="molecule type" value="Genomic_DNA"/>
</dbReference>
<feature type="domain" description="Malic enzyme NAD-binding" evidence="14">
    <location>
        <begin position="308"/>
        <end position="576"/>
    </location>
</feature>
<dbReference type="SUPFAM" id="SSF51735">
    <property type="entry name" value="NAD(P)-binding Rossmann-fold domains"/>
    <property type="match status" value="1"/>
</dbReference>
<dbReference type="GO" id="GO:0005739">
    <property type="term" value="C:mitochondrion"/>
    <property type="evidence" value="ECO:0007669"/>
    <property type="project" value="UniProtKB-SubCell"/>
</dbReference>
<dbReference type="Proteomes" id="UP001140949">
    <property type="component" value="Unassembled WGS sequence"/>
</dbReference>
<keyword evidence="5" id="KW-0809">Transit peptide</keyword>
<dbReference type="InterPro" id="IPR001891">
    <property type="entry name" value="Malic_OxRdtase"/>
</dbReference>
<evidence type="ECO:0000256" key="1">
    <source>
        <dbReference type="ARBA" id="ARBA00001936"/>
    </source>
</evidence>
<comment type="cofactor">
    <cofactor evidence="1">
        <name>Mn(2+)</name>
        <dbReference type="ChEBI" id="CHEBI:29035"/>
    </cofactor>
</comment>
<dbReference type="InterPro" id="IPR037062">
    <property type="entry name" value="Malic_N_dom_sf"/>
</dbReference>
<feature type="binding site" evidence="12">
    <location>
        <position position="283"/>
    </location>
    <ligand>
        <name>a divalent metal cation</name>
        <dbReference type="ChEBI" id="CHEBI:60240"/>
    </ligand>
</feature>
<feature type="binding site" evidence="12">
    <location>
        <position position="307"/>
    </location>
    <ligand>
        <name>a divalent metal cation</name>
        <dbReference type="ChEBI" id="CHEBI:60240"/>
    </ligand>
</feature>
<name>A0AAX6H3M2_IRIPA</name>
<organism evidence="16 17">
    <name type="scientific">Iris pallida</name>
    <name type="common">Sweet iris</name>
    <dbReference type="NCBI Taxonomy" id="29817"/>
    <lineage>
        <taxon>Eukaryota</taxon>
        <taxon>Viridiplantae</taxon>
        <taxon>Streptophyta</taxon>
        <taxon>Embryophyta</taxon>
        <taxon>Tracheophyta</taxon>
        <taxon>Spermatophyta</taxon>
        <taxon>Magnoliopsida</taxon>
        <taxon>Liliopsida</taxon>
        <taxon>Asparagales</taxon>
        <taxon>Iridaceae</taxon>
        <taxon>Iridoideae</taxon>
        <taxon>Irideae</taxon>
        <taxon>Iris</taxon>
    </lineage>
</organism>
<dbReference type="InterPro" id="IPR012302">
    <property type="entry name" value="Malic_NAD-bd"/>
</dbReference>
<dbReference type="PROSITE" id="PS00331">
    <property type="entry name" value="MALIC_ENZYMES"/>
    <property type="match status" value="1"/>
</dbReference>